<feature type="domain" description="PIGA GPI anchor biosynthesis" evidence="10">
    <location>
        <begin position="36"/>
        <end position="125"/>
    </location>
</feature>
<reference evidence="12" key="1">
    <citation type="submission" date="2023-03" db="UniProtKB">
        <authorList>
            <consortium name="WormBaseParasite"/>
        </authorList>
    </citation>
    <scope>IDENTIFICATION</scope>
</reference>
<dbReference type="FunFam" id="3.40.50.2000:FF:000528">
    <property type="entry name" value="Sulfoquinovosyl transferase SQD2"/>
    <property type="match status" value="1"/>
</dbReference>
<dbReference type="InterPro" id="IPR013234">
    <property type="entry name" value="PIGA_GPI_anchor_biosynthesis"/>
</dbReference>
<dbReference type="InterPro" id="IPR039507">
    <property type="entry name" value="PIG-A/GPI3"/>
</dbReference>
<organism evidence="11 12">
    <name type="scientific">Ascaris lumbricoides</name>
    <name type="common">Giant roundworm</name>
    <dbReference type="NCBI Taxonomy" id="6252"/>
    <lineage>
        <taxon>Eukaryota</taxon>
        <taxon>Metazoa</taxon>
        <taxon>Ecdysozoa</taxon>
        <taxon>Nematoda</taxon>
        <taxon>Chromadorea</taxon>
        <taxon>Rhabditida</taxon>
        <taxon>Spirurina</taxon>
        <taxon>Ascaridomorpha</taxon>
        <taxon>Ascaridoidea</taxon>
        <taxon>Ascarididae</taxon>
        <taxon>Ascaris</taxon>
    </lineage>
</organism>
<keyword evidence="5" id="KW-0808">Transferase</keyword>
<feature type="domain" description="Glycosyl transferase family 1" evidence="9">
    <location>
        <begin position="232"/>
        <end position="385"/>
    </location>
</feature>
<keyword evidence="8" id="KW-1133">Transmembrane helix</keyword>
<accession>A0A9J2PJ29</accession>
<evidence type="ECO:0000313" key="11">
    <source>
        <dbReference type="Proteomes" id="UP000036681"/>
    </source>
</evidence>
<dbReference type="CDD" id="cd03796">
    <property type="entry name" value="GT4_PIG-A-like"/>
    <property type="match status" value="1"/>
</dbReference>
<evidence type="ECO:0000256" key="4">
    <source>
        <dbReference type="ARBA" id="ARBA00022676"/>
    </source>
</evidence>
<feature type="transmembrane region" description="Helical" evidence="8">
    <location>
        <begin position="436"/>
        <end position="455"/>
    </location>
</feature>
<feature type="transmembrane region" description="Helical" evidence="8">
    <location>
        <begin position="54"/>
        <end position="77"/>
    </location>
</feature>
<keyword evidence="8" id="KW-0812">Transmembrane</keyword>
<proteinExistence type="predicted"/>
<feature type="compositionally biased region" description="Basic and acidic residues" evidence="7">
    <location>
        <begin position="482"/>
        <end position="492"/>
    </location>
</feature>
<name>A0A9J2PJ29_ASCLU</name>
<evidence type="ECO:0000313" key="12">
    <source>
        <dbReference type="WBParaSite" id="ALUE_0000992701-mRNA-1"/>
    </source>
</evidence>
<protein>
    <recommendedName>
        <fullName evidence="2">phosphatidylinositol N-acetylglucosaminyltransferase</fullName>
        <ecNumber evidence="2">2.4.1.198</ecNumber>
    </recommendedName>
    <alternativeName>
        <fullName evidence="6">GlcNAc-PI synthesis protein</fullName>
    </alternativeName>
</protein>
<dbReference type="Proteomes" id="UP000036681">
    <property type="component" value="Unplaced"/>
</dbReference>
<evidence type="ECO:0000256" key="2">
    <source>
        <dbReference type="ARBA" id="ARBA00012420"/>
    </source>
</evidence>
<feature type="domain" description="PIGA GPI anchor biosynthesis" evidence="10">
    <location>
        <begin position="142"/>
        <end position="174"/>
    </location>
</feature>
<dbReference type="SUPFAM" id="SSF53756">
    <property type="entry name" value="UDP-Glycosyltransferase/glycogen phosphorylase"/>
    <property type="match status" value="1"/>
</dbReference>
<dbReference type="Pfam" id="PF00534">
    <property type="entry name" value="Glycos_transf_1"/>
    <property type="match status" value="1"/>
</dbReference>
<dbReference type="GO" id="GO:0017176">
    <property type="term" value="F:phosphatidylinositol N-acetylglucosaminyltransferase activity"/>
    <property type="evidence" value="ECO:0007669"/>
    <property type="project" value="UniProtKB-EC"/>
</dbReference>
<evidence type="ECO:0000256" key="1">
    <source>
        <dbReference type="ARBA" id="ARBA00004687"/>
    </source>
</evidence>
<sequence>LVSDFFCPNAGGVETHIYFLAHCLLQSGHKVIVVTHAYGPRMGVRYLSNGLKVYYLPFVVAYNGCSLASITGSLYWYRKIFLREGVQLVHGHSTFSSMAHEGMFHGWSMGLRTVFTDHSLFGFADASAILTNKLVLQYSLANTFSSMAHEGMFHGWSMGLRTVFTDHSLFGFADASAILTNKLVLQYSLANVSRVICVSYTSKENTVLRGGLAASKVSVIPNAINSDLFKPDPHLFYNNPTTVIVLSRLVYRKGADLLAKVIPHVCAIHPTVRFIIGGEGPKRVDVEEMRERHGLQERVIMLGTLPHTQVRDVLVQGQIFLNTSLTEAFCMSIVEAASCGLHVVSTRVGGIPEVLPEEFIITTDPIPNRLVTALLKAIRMREHGELMAPEEKHRAVRHMYYWPDISTRTESVYAAAMNERPPSWCEGILRYYHNGLGFGILYIWVALINMIWLLILDYFDPSKDVEGCDDISKVKSSHRRNHDVEGCDDISKVKSSHKRNHVQGGCNFDPEEQ</sequence>
<evidence type="ECO:0000256" key="3">
    <source>
        <dbReference type="ARBA" id="ARBA00022502"/>
    </source>
</evidence>
<dbReference type="GO" id="GO:0000506">
    <property type="term" value="C:glycosylphosphatidylinositol-N-acetylglucosaminyltransferase (GPI-GnT) complex"/>
    <property type="evidence" value="ECO:0007669"/>
    <property type="project" value="InterPro"/>
</dbReference>
<comment type="pathway">
    <text evidence="1">Glycolipid biosynthesis; glycosylphosphatidylinositol-anchor biosynthesis.</text>
</comment>
<keyword evidence="8" id="KW-0472">Membrane</keyword>
<dbReference type="Gene3D" id="3.40.50.2000">
    <property type="entry name" value="Glycogen Phosphorylase B"/>
    <property type="match status" value="3"/>
</dbReference>
<feature type="region of interest" description="Disordered" evidence="7">
    <location>
        <begin position="476"/>
        <end position="513"/>
    </location>
</feature>
<keyword evidence="4" id="KW-0328">Glycosyltransferase</keyword>
<keyword evidence="11" id="KW-1185">Reference proteome</keyword>
<evidence type="ECO:0000256" key="5">
    <source>
        <dbReference type="ARBA" id="ARBA00022679"/>
    </source>
</evidence>
<dbReference type="EC" id="2.4.1.198" evidence="2"/>
<dbReference type="PANTHER" id="PTHR45871">
    <property type="entry name" value="N-ACETYLGLUCOSAMINYL-PHOSPHATIDYLINOSITOL BIOSYNTHETIC PROTEIN"/>
    <property type="match status" value="1"/>
</dbReference>
<dbReference type="InterPro" id="IPR001296">
    <property type="entry name" value="Glyco_trans_1"/>
</dbReference>
<dbReference type="WBParaSite" id="ALUE_0000992701-mRNA-1">
    <property type="protein sequence ID" value="ALUE_0000992701-mRNA-1"/>
    <property type="gene ID" value="ALUE_0000992701"/>
</dbReference>
<dbReference type="GO" id="GO:0006506">
    <property type="term" value="P:GPI anchor biosynthetic process"/>
    <property type="evidence" value="ECO:0007669"/>
    <property type="project" value="UniProtKB-KW"/>
</dbReference>
<evidence type="ECO:0000259" key="9">
    <source>
        <dbReference type="Pfam" id="PF00534"/>
    </source>
</evidence>
<evidence type="ECO:0000256" key="8">
    <source>
        <dbReference type="SAM" id="Phobius"/>
    </source>
</evidence>
<dbReference type="Pfam" id="PF08288">
    <property type="entry name" value="PIGA"/>
    <property type="match status" value="2"/>
</dbReference>
<dbReference type="AlphaFoldDB" id="A0A9J2PJ29"/>
<evidence type="ECO:0000256" key="7">
    <source>
        <dbReference type="SAM" id="MobiDB-lite"/>
    </source>
</evidence>
<dbReference type="PANTHER" id="PTHR45871:SF1">
    <property type="entry name" value="PHOSPHATIDYLINOSITOL N-ACETYLGLUCOSAMINYLTRANSFERASE SUBUNIT A"/>
    <property type="match status" value="1"/>
</dbReference>
<keyword evidence="3" id="KW-0337">GPI-anchor biosynthesis</keyword>
<evidence type="ECO:0000259" key="10">
    <source>
        <dbReference type="Pfam" id="PF08288"/>
    </source>
</evidence>
<evidence type="ECO:0000256" key="6">
    <source>
        <dbReference type="ARBA" id="ARBA00032160"/>
    </source>
</evidence>